<dbReference type="Pfam" id="PF16884">
    <property type="entry name" value="ADH_N_2"/>
    <property type="match status" value="1"/>
</dbReference>
<dbReference type="Proteomes" id="UP000310158">
    <property type="component" value="Unassembled WGS sequence"/>
</dbReference>
<dbReference type="FunFam" id="3.40.50.720:FF:000121">
    <property type="entry name" value="Prostaglandin reductase 2"/>
    <property type="match status" value="1"/>
</dbReference>
<organism evidence="3 4">
    <name type="scientific">Bondarzewia mesenterica</name>
    <dbReference type="NCBI Taxonomy" id="1095465"/>
    <lineage>
        <taxon>Eukaryota</taxon>
        <taxon>Fungi</taxon>
        <taxon>Dikarya</taxon>
        <taxon>Basidiomycota</taxon>
        <taxon>Agaricomycotina</taxon>
        <taxon>Agaricomycetes</taxon>
        <taxon>Russulales</taxon>
        <taxon>Bondarzewiaceae</taxon>
        <taxon>Bondarzewia</taxon>
    </lineage>
</organism>
<dbReference type="InterPro" id="IPR011032">
    <property type="entry name" value="GroES-like_sf"/>
</dbReference>
<comment type="caution">
    <text evidence="3">The sequence shown here is derived from an EMBL/GenBank/DDBJ whole genome shotgun (WGS) entry which is preliminary data.</text>
</comment>
<dbReference type="InterPro" id="IPR041694">
    <property type="entry name" value="ADH_N_2"/>
</dbReference>
<evidence type="ECO:0000256" key="1">
    <source>
        <dbReference type="ARBA" id="ARBA00023002"/>
    </source>
</evidence>
<dbReference type="SUPFAM" id="SSF50129">
    <property type="entry name" value="GroES-like"/>
    <property type="match status" value="1"/>
</dbReference>
<dbReference type="GO" id="GO:0016628">
    <property type="term" value="F:oxidoreductase activity, acting on the CH-CH group of donors, NAD or NADP as acceptor"/>
    <property type="evidence" value="ECO:0007669"/>
    <property type="project" value="InterPro"/>
</dbReference>
<evidence type="ECO:0000313" key="4">
    <source>
        <dbReference type="Proteomes" id="UP000310158"/>
    </source>
</evidence>
<dbReference type="InterPro" id="IPR013149">
    <property type="entry name" value="ADH-like_C"/>
</dbReference>
<dbReference type="EMBL" id="SGPL01000021">
    <property type="protein sequence ID" value="THH20465.1"/>
    <property type="molecule type" value="Genomic_DNA"/>
</dbReference>
<feature type="domain" description="Enoyl reductase (ER)" evidence="2">
    <location>
        <begin position="425"/>
        <end position="704"/>
    </location>
</feature>
<dbReference type="Gene3D" id="3.90.180.10">
    <property type="entry name" value="Medium-chain alcohol dehydrogenases, catalytic domain"/>
    <property type="match status" value="1"/>
</dbReference>
<dbReference type="Gene3D" id="3.40.50.720">
    <property type="entry name" value="NAD(P)-binding Rossmann-like Domain"/>
    <property type="match status" value="1"/>
</dbReference>
<evidence type="ECO:0000313" key="3">
    <source>
        <dbReference type="EMBL" id="THH20465.1"/>
    </source>
</evidence>
<dbReference type="Pfam" id="PF00107">
    <property type="entry name" value="ADH_zinc_N"/>
    <property type="match status" value="1"/>
</dbReference>
<dbReference type="InterPro" id="IPR045010">
    <property type="entry name" value="MDR_fam"/>
</dbReference>
<accession>A0A4S4M606</accession>
<dbReference type="InterPro" id="IPR020843">
    <property type="entry name" value="ER"/>
</dbReference>
<keyword evidence="4" id="KW-1185">Reference proteome</keyword>
<sequence>MLTATAAAPPDDWQKRIFAYSKIQHQQYHRRGHFRPWGLITYHEPTLAYRFVYPILLSAGRLHAYLYDVRSEELVQTIDEAITTDMQIEYVDLSEPHVFVCHQKGVRVFSREDGMLVMELSENDRDQCVHMTIEDPPPSARGPVFMSPVVPRENSASTFSIEPFEGFVAVHVSADGRDLAVLCRTYVMLIKDYERIIRGVASLADAVSVKALARITRSSMEELTAINFMQTEGFYVFIPGGSYCGLCPARTSTISPFPDLYIFSILPLEQGGFDDDFSCLQMTDRRIFCTWNTSLVPPGLTLYEGSEDIRPKRGEDAEPPLEMEVPGDYASCPGVPYRCSQGIGQLRVFQQALSAMLSILRPFGARMAPITVGRTIYKEIPLGYPEPGKTTVHDVSKMIDLENEPLNGGFLVKTLVLSIDPYLRGGMRDPKIPSYSPAFITGESLYNFGVGVILRSEHAGLKKGDHVYGVLPFEEYFVRDDPSQFQVIANEEGLPWSVYVGTLGMPGETAYMGWNEFAKAKKGETVFVTAAAGPVGSFVVQIAKLGGLKVIASAGSDEKVAFVRSIGADVVFNYKTESTENVLRREGGIDIYWDNVGGETLDLALAYAHTHARFIECGMISDYNSEGYTTFKNILQIFAKELSLNGFLWSTYIAKYKTQFSVEAPRWVREGKVKFREDVVRGLEQAGQALLDVQKGRNKGKKVVLVAEE</sequence>
<evidence type="ECO:0000259" key="2">
    <source>
        <dbReference type="SMART" id="SM00829"/>
    </source>
</evidence>
<dbReference type="PANTHER" id="PTHR43205">
    <property type="entry name" value="PROSTAGLANDIN REDUCTASE"/>
    <property type="match status" value="1"/>
</dbReference>
<dbReference type="OrthoDB" id="809632at2759"/>
<dbReference type="AlphaFoldDB" id="A0A4S4M606"/>
<protein>
    <recommendedName>
        <fullName evidence="2">Enoyl reductase (ER) domain-containing protein</fullName>
    </recommendedName>
</protein>
<name>A0A4S4M606_9AGAM</name>
<reference evidence="3 4" key="1">
    <citation type="submission" date="2019-02" db="EMBL/GenBank/DDBJ databases">
        <title>Genome sequencing of the rare red list fungi Bondarzewia mesenterica.</title>
        <authorList>
            <person name="Buettner E."/>
            <person name="Kellner H."/>
        </authorList>
    </citation>
    <scope>NUCLEOTIDE SEQUENCE [LARGE SCALE GENOMIC DNA]</scope>
    <source>
        <strain evidence="3 4">DSM 108281</strain>
    </source>
</reference>
<dbReference type="CDD" id="cd05288">
    <property type="entry name" value="PGDH"/>
    <property type="match status" value="1"/>
</dbReference>
<keyword evidence="1" id="KW-0560">Oxidoreductase</keyword>
<gene>
    <name evidence="3" type="ORF">EW146_g910</name>
</gene>
<proteinExistence type="predicted"/>
<dbReference type="InterPro" id="IPR036291">
    <property type="entry name" value="NAD(P)-bd_dom_sf"/>
</dbReference>
<dbReference type="SMART" id="SM00829">
    <property type="entry name" value="PKS_ER"/>
    <property type="match status" value="1"/>
</dbReference>
<dbReference type="PANTHER" id="PTHR43205:SF7">
    <property type="entry name" value="PROSTAGLANDIN REDUCTASE 1"/>
    <property type="match status" value="1"/>
</dbReference>
<dbReference type="SUPFAM" id="SSF51735">
    <property type="entry name" value="NAD(P)-binding Rossmann-fold domains"/>
    <property type="match status" value="1"/>
</dbReference>